<proteinExistence type="predicted"/>
<dbReference type="OMA" id="AIMVMSH"/>
<organism evidence="2 3">
    <name type="scientific">Pseudonaja textilis</name>
    <name type="common">Eastern brown snake</name>
    <dbReference type="NCBI Taxonomy" id="8673"/>
    <lineage>
        <taxon>Eukaryota</taxon>
        <taxon>Metazoa</taxon>
        <taxon>Chordata</taxon>
        <taxon>Craniata</taxon>
        <taxon>Vertebrata</taxon>
        <taxon>Euteleostomi</taxon>
        <taxon>Lepidosauria</taxon>
        <taxon>Squamata</taxon>
        <taxon>Bifurcata</taxon>
        <taxon>Unidentata</taxon>
        <taxon>Episquamata</taxon>
        <taxon>Toxicofera</taxon>
        <taxon>Serpentes</taxon>
        <taxon>Colubroidea</taxon>
        <taxon>Elapidae</taxon>
        <taxon>Hydrophiinae</taxon>
        <taxon>Pseudonaja</taxon>
    </lineage>
</organism>
<protein>
    <recommendedName>
        <fullName evidence="4">Testis expressed 47</fullName>
    </recommendedName>
</protein>
<keyword evidence="3" id="KW-1185">Reference proteome</keyword>
<feature type="compositionally biased region" description="Low complexity" evidence="1">
    <location>
        <begin position="26"/>
        <end position="44"/>
    </location>
</feature>
<dbReference type="Ensembl" id="ENSPTXT00000003332.1">
    <property type="protein sequence ID" value="ENSPTXP00000003239.1"/>
    <property type="gene ID" value="ENSPTXG00000002452.1"/>
</dbReference>
<dbReference type="InterPro" id="IPR055308">
    <property type="entry name" value="TEX47-like"/>
</dbReference>
<evidence type="ECO:0008006" key="4">
    <source>
        <dbReference type="Google" id="ProtNLM"/>
    </source>
</evidence>
<name>A0A670XTY9_PSETE</name>
<feature type="region of interest" description="Disordered" evidence="1">
    <location>
        <begin position="1"/>
        <end position="47"/>
    </location>
</feature>
<dbReference type="PANTHER" id="PTHR34035:SF1">
    <property type="entry name" value="TESTIS-EXPRESSED PROTEIN 47"/>
    <property type="match status" value="1"/>
</dbReference>
<reference evidence="2" key="1">
    <citation type="submission" date="2025-08" db="UniProtKB">
        <authorList>
            <consortium name="Ensembl"/>
        </authorList>
    </citation>
    <scope>IDENTIFICATION</scope>
</reference>
<dbReference type="Proteomes" id="UP000472273">
    <property type="component" value="Unplaced"/>
</dbReference>
<reference evidence="2" key="2">
    <citation type="submission" date="2025-09" db="UniProtKB">
        <authorList>
            <consortium name="Ensembl"/>
        </authorList>
    </citation>
    <scope>IDENTIFICATION</scope>
</reference>
<evidence type="ECO:0000313" key="3">
    <source>
        <dbReference type="Proteomes" id="UP000472273"/>
    </source>
</evidence>
<evidence type="ECO:0000313" key="2">
    <source>
        <dbReference type="Ensembl" id="ENSPTXP00000003239.1"/>
    </source>
</evidence>
<sequence>MGLGPPLTAHPASALPQPPPQHPEPHLTSAPWVSCSSSPSESDSTGGRTELPLVYLHENWRGEAVWGVFVIPFVAWAQASCISSLPCWWISPPFKAIPSLHCRWLLRQIYPRVQQIVFKPIPKVCRVCLFTCSRGGEFVDLQLLPNHKAQKPQPKISRSHLGEAASGVLLIYSQSILHILEASSGTLYHILMDLALFEQQGAIMVMSHNIPTRLFSQWNATKLEVPVTLEDVTQSQTTEEVITECLTLILKMGVYLATLKVRMGNKDLGECLHTAVPELLIPAETIQYLCRSQECLSPAEFLKMYKKPLQPQMDSASF</sequence>
<dbReference type="AlphaFoldDB" id="A0A670XTY9"/>
<accession>A0A670XTY9</accession>
<dbReference type="PANTHER" id="PTHR34035">
    <property type="entry name" value="TESTIS-EXPRESSED PROTEIN 47"/>
    <property type="match status" value="1"/>
</dbReference>
<dbReference type="Pfam" id="PF24787">
    <property type="entry name" value="TEX47"/>
    <property type="match status" value="1"/>
</dbReference>
<evidence type="ECO:0000256" key="1">
    <source>
        <dbReference type="SAM" id="MobiDB-lite"/>
    </source>
</evidence>
<dbReference type="GeneTree" id="ENSGT00390000005565"/>